<dbReference type="EMBL" id="BGPR01009834">
    <property type="protein sequence ID" value="GBN42589.1"/>
    <property type="molecule type" value="Genomic_DNA"/>
</dbReference>
<keyword evidence="4" id="KW-1185">Reference proteome</keyword>
<protein>
    <submittedName>
        <fullName evidence="3">Uncharacterized protein</fullName>
    </submittedName>
</protein>
<comment type="caution">
    <text evidence="3">The sequence shown here is derived from an EMBL/GenBank/DDBJ whole genome shotgun (WGS) entry which is preliminary data.</text>
</comment>
<accession>A0A4Y2NV65</accession>
<organism evidence="3 4">
    <name type="scientific">Araneus ventricosus</name>
    <name type="common">Orbweaver spider</name>
    <name type="synonym">Epeira ventricosa</name>
    <dbReference type="NCBI Taxonomy" id="182803"/>
    <lineage>
        <taxon>Eukaryota</taxon>
        <taxon>Metazoa</taxon>
        <taxon>Ecdysozoa</taxon>
        <taxon>Arthropoda</taxon>
        <taxon>Chelicerata</taxon>
        <taxon>Arachnida</taxon>
        <taxon>Araneae</taxon>
        <taxon>Araneomorphae</taxon>
        <taxon>Entelegynae</taxon>
        <taxon>Araneoidea</taxon>
        <taxon>Araneidae</taxon>
        <taxon>Araneus</taxon>
    </lineage>
</organism>
<evidence type="ECO:0000313" key="2">
    <source>
        <dbReference type="EMBL" id="GBN42584.1"/>
    </source>
</evidence>
<sequence>MSYDENKQLSSNNKLPGDKRGRIVHVIQSKKADTTTPMANTKPETDIFPHQDVQVAKVTTRHENGWSIKKPSKDLPKLPQSSAKSKTEQLTEKLKYCGITEYC</sequence>
<evidence type="ECO:0000313" key="4">
    <source>
        <dbReference type="Proteomes" id="UP000499080"/>
    </source>
</evidence>
<gene>
    <name evidence="3" type="ORF">AVEN_131506_1</name>
    <name evidence="2" type="ORF">AVEN_90_1</name>
</gene>
<dbReference type="Proteomes" id="UP000499080">
    <property type="component" value="Unassembled WGS sequence"/>
</dbReference>
<name>A0A4Y2NV65_ARAVE</name>
<evidence type="ECO:0000313" key="3">
    <source>
        <dbReference type="EMBL" id="GBN42589.1"/>
    </source>
</evidence>
<evidence type="ECO:0000256" key="1">
    <source>
        <dbReference type="SAM" id="MobiDB-lite"/>
    </source>
</evidence>
<feature type="region of interest" description="Disordered" evidence="1">
    <location>
        <begin position="1"/>
        <end position="22"/>
    </location>
</feature>
<proteinExistence type="predicted"/>
<reference evidence="3 4" key="1">
    <citation type="journal article" date="2019" name="Sci. Rep.">
        <title>Orb-weaving spider Araneus ventricosus genome elucidates the spidroin gene catalogue.</title>
        <authorList>
            <person name="Kono N."/>
            <person name="Nakamura H."/>
            <person name="Ohtoshi R."/>
            <person name="Moran D.A.P."/>
            <person name="Shinohara A."/>
            <person name="Yoshida Y."/>
            <person name="Fujiwara M."/>
            <person name="Mori M."/>
            <person name="Tomita M."/>
            <person name="Arakawa K."/>
        </authorList>
    </citation>
    <scope>NUCLEOTIDE SEQUENCE [LARGE SCALE GENOMIC DNA]</scope>
</reference>
<dbReference type="InterPro" id="IPR038336">
    <property type="entry name" value="NET_sf"/>
</dbReference>
<feature type="region of interest" description="Disordered" evidence="1">
    <location>
        <begin position="59"/>
        <end position="87"/>
    </location>
</feature>
<dbReference type="AlphaFoldDB" id="A0A4Y2NV65"/>
<dbReference type="Gene3D" id="1.20.1270.220">
    <property type="match status" value="1"/>
</dbReference>
<dbReference type="EMBL" id="BGPR01009833">
    <property type="protein sequence ID" value="GBN42584.1"/>
    <property type="molecule type" value="Genomic_DNA"/>
</dbReference>